<dbReference type="InterPro" id="IPR036390">
    <property type="entry name" value="WH_DNA-bd_sf"/>
</dbReference>
<evidence type="ECO:0000256" key="1">
    <source>
        <dbReference type="ARBA" id="ARBA00023015"/>
    </source>
</evidence>
<evidence type="ECO:0000259" key="4">
    <source>
        <dbReference type="PROSITE" id="PS50949"/>
    </source>
</evidence>
<dbReference type="SMART" id="SM00866">
    <property type="entry name" value="UTRA"/>
    <property type="match status" value="1"/>
</dbReference>
<dbReference type="Gene3D" id="3.40.1410.10">
    <property type="entry name" value="Chorismate lyase-like"/>
    <property type="match status" value="1"/>
</dbReference>
<dbReference type="EMBL" id="JBHSBA010000014">
    <property type="protein sequence ID" value="MFC4127312.1"/>
    <property type="molecule type" value="Genomic_DNA"/>
</dbReference>
<keyword evidence="3" id="KW-0804">Transcription</keyword>
<dbReference type="InterPro" id="IPR050679">
    <property type="entry name" value="Bact_HTH_transcr_reg"/>
</dbReference>
<accession>A0ABV8L914</accession>
<keyword evidence="2" id="KW-0238">DNA-binding</keyword>
<proteinExistence type="predicted"/>
<dbReference type="SUPFAM" id="SSF46785">
    <property type="entry name" value="Winged helix' DNA-binding domain"/>
    <property type="match status" value="1"/>
</dbReference>
<dbReference type="InterPro" id="IPR000524">
    <property type="entry name" value="Tscrpt_reg_HTH_GntR"/>
</dbReference>
<dbReference type="InterPro" id="IPR011663">
    <property type="entry name" value="UTRA"/>
</dbReference>
<dbReference type="Pfam" id="PF07702">
    <property type="entry name" value="UTRA"/>
    <property type="match status" value="1"/>
</dbReference>
<dbReference type="PROSITE" id="PS50949">
    <property type="entry name" value="HTH_GNTR"/>
    <property type="match status" value="1"/>
</dbReference>
<evidence type="ECO:0000256" key="3">
    <source>
        <dbReference type="ARBA" id="ARBA00023163"/>
    </source>
</evidence>
<dbReference type="InterPro" id="IPR028978">
    <property type="entry name" value="Chorismate_lyase_/UTRA_dom_sf"/>
</dbReference>
<name>A0ABV8L914_9NOCA</name>
<dbReference type="PANTHER" id="PTHR44846">
    <property type="entry name" value="MANNOSYL-D-GLYCERATE TRANSPORT/METABOLISM SYSTEM REPRESSOR MNGR-RELATED"/>
    <property type="match status" value="1"/>
</dbReference>
<evidence type="ECO:0000313" key="6">
    <source>
        <dbReference type="Proteomes" id="UP001595767"/>
    </source>
</evidence>
<reference evidence="6" key="1">
    <citation type="journal article" date="2019" name="Int. J. Syst. Evol. Microbiol.">
        <title>The Global Catalogue of Microorganisms (GCM) 10K type strain sequencing project: providing services to taxonomists for standard genome sequencing and annotation.</title>
        <authorList>
            <consortium name="The Broad Institute Genomics Platform"/>
            <consortium name="The Broad Institute Genome Sequencing Center for Infectious Disease"/>
            <person name="Wu L."/>
            <person name="Ma J."/>
        </authorList>
    </citation>
    <scope>NUCLEOTIDE SEQUENCE [LARGE SCALE GENOMIC DNA]</scope>
    <source>
        <strain evidence="6">CGMCC 4.7204</strain>
    </source>
</reference>
<dbReference type="RefSeq" id="WP_378552619.1">
    <property type="nucleotide sequence ID" value="NZ_JBHSBA010000014.1"/>
</dbReference>
<dbReference type="Pfam" id="PF00392">
    <property type="entry name" value="GntR"/>
    <property type="match status" value="1"/>
</dbReference>
<evidence type="ECO:0000313" key="5">
    <source>
        <dbReference type="EMBL" id="MFC4127312.1"/>
    </source>
</evidence>
<gene>
    <name evidence="5" type="ORF">ACFOW8_20480</name>
</gene>
<dbReference type="CDD" id="cd07377">
    <property type="entry name" value="WHTH_GntR"/>
    <property type="match status" value="1"/>
</dbReference>
<sequence length="246" mass="27352">MPVRYEQIAAAIRDGIVSGAYPVGSQLPSEAQLMATFEAARGTVRRAVELLAAEGLIGSRQGARRLVLRCERHQSFTELHSFAQWAQRHGYEIASRVQSQRRRPATDVDRRLLHLDDDAEVLHVVRLRYLDDEPVLLERTVYAPFLVAAIERLPADCVSVTESLRGEFGTVFAYGRHQIDAVGAGSADARLLGVRRGCPLLRLRRVTTTADGTPAEYSEDRYRSDRITFSISNSATANPLLRLPQA</sequence>
<dbReference type="SUPFAM" id="SSF64288">
    <property type="entry name" value="Chorismate lyase-like"/>
    <property type="match status" value="1"/>
</dbReference>
<dbReference type="InterPro" id="IPR036388">
    <property type="entry name" value="WH-like_DNA-bd_sf"/>
</dbReference>
<organism evidence="5 6">
    <name type="scientific">Nocardia rhizosphaerae</name>
    <dbReference type="NCBI Taxonomy" id="1691571"/>
    <lineage>
        <taxon>Bacteria</taxon>
        <taxon>Bacillati</taxon>
        <taxon>Actinomycetota</taxon>
        <taxon>Actinomycetes</taxon>
        <taxon>Mycobacteriales</taxon>
        <taxon>Nocardiaceae</taxon>
        <taxon>Nocardia</taxon>
    </lineage>
</organism>
<protein>
    <submittedName>
        <fullName evidence="5">GntR family transcriptional regulator</fullName>
    </submittedName>
</protein>
<keyword evidence="6" id="KW-1185">Reference proteome</keyword>
<dbReference type="PRINTS" id="PR00035">
    <property type="entry name" value="HTHGNTR"/>
</dbReference>
<dbReference type="SMART" id="SM00345">
    <property type="entry name" value="HTH_GNTR"/>
    <property type="match status" value="1"/>
</dbReference>
<dbReference type="Gene3D" id="1.10.10.10">
    <property type="entry name" value="Winged helix-like DNA-binding domain superfamily/Winged helix DNA-binding domain"/>
    <property type="match status" value="1"/>
</dbReference>
<dbReference type="Proteomes" id="UP001595767">
    <property type="component" value="Unassembled WGS sequence"/>
</dbReference>
<feature type="domain" description="HTH gntR-type" evidence="4">
    <location>
        <begin position="2"/>
        <end position="70"/>
    </location>
</feature>
<evidence type="ECO:0000256" key="2">
    <source>
        <dbReference type="ARBA" id="ARBA00023125"/>
    </source>
</evidence>
<comment type="caution">
    <text evidence="5">The sequence shown here is derived from an EMBL/GenBank/DDBJ whole genome shotgun (WGS) entry which is preliminary data.</text>
</comment>
<keyword evidence="1" id="KW-0805">Transcription regulation</keyword>